<dbReference type="AlphaFoldDB" id="A0A9P7RG31"/>
<feature type="region of interest" description="Disordered" evidence="2">
    <location>
        <begin position="585"/>
        <end position="605"/>
    </location>
</feature>
<evidence type="ECO:0000256" key="2">
    <source>
        <dbReference type="SAM" id="MobiDB-lite"/>
    </source>
</evidence>
<keyword evidence="5" id="KW-0238">DNA-binding</keyword>
<sequence length="640" mass="69991">MTNKRKKTGCLGCRSRKKKCDENHPDCHFCVAKQIECVWPDNWQEVKTAPGHNGGCSYQSCDRTMLEILTSLLCIAVASNTSRRRQHKIQLRDLSTADSGIVCERVAHVPTGMVDEIVPESVTQHILSVTAADDIASESISDGASLAYTMNVSPTIQHIPFILDSTLRSDTDDFQLLFQHFVLQSMPSMAPDDIDLDLFLKYTMPLVLADDLVMRAALALSSAKYMMRDPTSKALYLSRLCHSQVTNAIRIRIITCKAGLDERPVFLCAATILMAVLELTLGSTQSHHIDFATHLILNVLPSSVCQIDRTLYRFLLRACIYIRAETWGCEGPAGLPSDVEKQVANMFQLAGKLEDLDNEGGIRSQIGLLQTAFVTGLLDQSLATTFQEGAITEPHRLSTLADSLRFGSASTATEWTGIISQPIGSSTARRHRRLFVNNPRLAGGICLAGYVIPLAAAAFRVARGLRIASGLTSTVSGVTVIPLRTAEGFPVWSWILTYGVWATAFSVYLWQQTRRIPRNANHRRQLYLFCVIMAAGHFTTAMSQASGAPPLPDIFTLYGPIILTFCAYSFFLVYEAVLHEVPKGGEPLDREASPTPDGDSAATVPFGAQPDQTALGIGVAAMAGVPSESTTLLHSHRFIK</sequence>
<evidence type="ECO:0000256" key="1">
    <source>
        <dbReference type="ARBA" id="ARBA00023242"/>
    </source>
</evidence>
<feature type="domain" description="Zn(2)-C6 fungal-type" evidence="4">
    <location>
        <begin position="9"/>
        <end position="39"/>
    </location>
</feature>
<dbReference type="GO" id="GO:0008270">
    <property type="term" value="F:zinc ion binding"/>
    <property type="evidence" value="ECO:0007669"/>
    <property type="project" value="InterPro"/>
</dbReference>
<name>A0A9P7RG31_9PEZI</name>
<reference evidence="5" key="1">
    <citation type="submission" date="2021-05" db="EMBL/GenBank/DDBJ databases">
        <title>Comparative genomics of three Colletotrichum scovillei strains and genetic complementation revealed genes involved fungal growth and virulence on chili pepper.</title>
        <authorList>
            <person name="Hsieh D.-K."/>
            <person name="Chuang S.-C."/>
            <person name="Chen C.-Y."/>
            <person name="Chao Y.-T."/>
            <person name="Lu M.-Y.J."/>
            <person name="Lee M.-H."/>
            <person name="Shih M.-C."/>
        </authorList>
    </citation>
    <scope>NUCLEOTIDE SEQUENCE</scope>
    <source>
        <strain evidence="5">Coll-153</strain>
    </source>
</reference>
<dbReference type="CDD" id="cd00067">
    <property type="entry name" value="GAL4"/>
    <property type="match status" value="1"/>
</dbReference>
<dbReference type="GO" id="GO:0000981">
    <property type="term" value="F:DNA-binding transcription factor activity, RNA polymerase II-specific"/>
    <property type="evidence" value="ECO:0007669"/>
    <property type="project" value="InterPro"/>
</dbReference>
<dbReference type="PROSITE" id="PS50048">
    <property type="entry name" value="ZN2_CY6_FUNGAL_2"/>
    <property type="match status" value="1"/>
</dbReference>
<keyword evidence="3" id="KW-0812">Transmembrane</keyword>
<evidence type="ECO:0000256" key="3">
    <source>
        <dbReference type="SAM" id="Phobius"/>
    </source>
</evidence>
<comment type="caution">
    <text evidence="5">The sequence shown here is derived from an EMBL/GenBank/DDBJ whole genome shotgun (WGS) entry which is preliminary data.</text>
</comment>
<organism evidence="5 6">
    <name type="scientific">Colletotrichum scovillei</name>
    <dbReference type="NCBI Taxonomy" id="1209932"/>
    <lineage>
        <taxon>Eukaryota</taxon>
        <taxon>Fungi</taxon>
        <taxon>Dikarya</taxon>
        <taxon>Ascomycota</taxon>
        <taxon>Pezizomycotina</taxon>
        <taxon>Sordariomycetes</taxon>
        <taxon>Hypocreomycetidae</taxon>
        <taxon>Glomerellales</taxon>
        <taxon>Glomerellaceae</taxon>
        <taxon>Colletotrichum</taxon>
        <taxon>Colletotrichum acutatum species complex</taxon>
    </lineage>
</organism>
<keyword evidence="3" id="KW-1133">Transmembrane helix</keyword>
<keyword evidence="1" id="KW-0539">Nucleus</keyword>
<evidence type="ECO:0000313" key="5">
    <source>
        <dbReference type="EMBL" id="KAG7057531.1"/>
    </source>
</evidence>
<dbReference type="PROSITE" id="PS00463">
    <property type="entry name" value="ZN2_CY6_FUNGAL_1"/>
    <property type="match status" value="1"/>
</dbReference>
<dbReference type="InterPro" id="IPR001138">
    <property type="entry name" value="Zn2Cys6_DnaBD"/>
</dbReference>
<feature type="transmembrane region" description="Helical" evidence="3">
    <location>
        <begin position="557"/>
        <end position="574"/>
    </location>
</feature>
<protein>
    <submittedName>
        <fullName evidence="5">Transcription factor with zinc cluster DNA-binding motif</fullName>
    </submittedName>
</protein>
<dbReference type="SMART" id="SM00066">
    <property type="entry name" value="GAL4"/>
    <property type="match status" value="1"/>
</dbReference>
<dbReference type="InterPro" id="IPR036864">
    <property type="entry name" value="Zn2-C6_fun-type_DNA-bd_sf"/>
</dbReference>
<dbReference type="SUPFAM" id="SSF57701">
    <property type="entry name" value="Zn2/Cys6 DNA-binding domain"/>
    <property type="match status" value="1"/>
</dbReference>
<keyword evidence="6" id="KW-1185">Reference proteome</keyword>
<dbReference type="GO" id="GO:0003677">
    <property type="term" value="F:DNA binding"/>
    <property type="evidence" value="ECO:0007669"/>
    <property type="project" value="UniProtKB-KW"/>
</dbReference>
<proteinExistence type="predicted"/>
<accession>A0A9P7RG31</accession>
<dbReference type="Proteomes" id="UP000699042">
    <property type="component" value="Unassembled WGS sequence"/>
</dbReference>
<dbReference type="PANTHER" id="PTHR37534:SF46">
    <property type="entry name" value="ZN(II)2CYS6 TRANSCRIPTION FACTOR (EUROFUNG)"/>
    <property type="match status" value="1"/>
</dbReference>
<feature type="transmembrane region" description="Helical" evidence="3">
    <location>
        <begin position="441"/>
        <end position="462"/>
    </location>
</feature>
<feature type="transmembrane region" description="Helical" evidence="3">
    <location>
        <begin position="526"/>
        <end position="545"/>
    </location>
</feature>
<dbReference type="PANTHER" id="PTHR37534">
    <property type="entry name" value="TRANSCRIPTIONAL ACTIVATOR PROTEIN UGA3"/>
    <property type="match status" value="1"/>
</dbReference>
<keyword evidence="3" id="KW-0472">Membrane</keyword>
<dbReference type="EMBL" id="JAESDN010000001">
    <property type="protein sequence ID" value="KAG7057531.1"/>
    <property type="molecule type" value="Genomic_DNA"/>
</dbReference>
<gene>
    <name evidence="5" type="ORF">JMJ77_004916</name>
</gene>
<dbReference type="Pfam" id="PF00172">
    <property type="entry name" value="Zn_clus"/>
    <property type="match status" value="1"/>
</dbReference>
<evidence type="ECO:0000259" key="4">
    <source>
        <dbReference type="PROSITE" id="PS50048"/>
    </source>
</evidence>
<dbReference type="Gene3D" id="4.10.240.10">
    <property type="entry name" value="Zn(2)-C6 fungal-type DNA-binding domain"/>
    <property type="match status" value="1"/>
</dbReference>
<feature type="transmembrane region" description="Helical" evidence="3">
    <location>
        <begin position="491"/>
        <end position="510"/>
    </location>
</feature>
<evidence type="ECO:0000313" key="6">
    <source>
        <dbReference type="Proteomes" id="UP000699042"/>
    </source>
</evidence>